<dbReference type="InterPro" id="IPR015085">
    <property type="entry name" value="Phage_T4_Gp59_N"/>
</dbReference>
<name>A0A382LDW7_9ZZZZ</name>
<dbReference type="Pfam" id="PF08993">
    <property type="entry name" value="T4_Gp59_N"/>
    <property type="match status" value="1"/>
</dbReference>
<gene>
    <name evidence="2" type="ORF">METZ01_LOCUS287703</name>
</gene>
<sequence>MTSREGYDAYCLYLAINNHFHSDSYDYFKYNGKVSAKLESFMKRKDKYHFAKLARKYNGELKDFLVANLSRQKYYVRDLLEMECEKNYIEFKKRKQKLTYLITEEMRYLFDKYKHIDFCIGIKDGQHSNILREYLGGRIAAETLVAADKIFGIFNDYDTMMNEKFIWPKERKRLDSLAPFLELEHKKLQTVLQGIWL</sequence>
<dbReference type="SUPFAM" id="SSF48493">
    <property type="entry name" value="gene 59 helicase assembly protein"/>
    <property type="match status" value="1"/>
</dbReference>
<evidence type="ECO:0000259" key="1">
    <source>
        <dbReference type="Pfam" id="PF08993"/>
    </source>
</evidence>
<organism evidence="2">
    <name type="scientific">marine metagenome</name>
    <dbReference type="NCBI Taxonomy" id="408172"/>
    <lineage>
        <taxon>unclassified sequences</taxon>
        <taxon>metagenomes</taxon>
        <taxon>ecological metagenomes</taxon>
    </lineage>
</organism>
<proteinExistence type="predicted"/>
<protein>
    <recommendedName>
        <fullName evidence="1">Bacteriophage T4 Gp59 helicase assembly protein N-terminal domain-containing protein</fullName>
    </recommendedName>
</protein>
<evidence type="ECO:0000313" key="2">
    <source>
        <dbReference type="EMBL" id="SVC34849.1"/>
    </source>
</evidence>
<reference evidence="2" key="1">
    <citation type="submission" date="2018-05" db="EMBL/GenBank/DDBJ databases">
        <authorList>
            <person name="Lanie J.A."/>
            <person name="Ng W.-L."/>
            <person name="Kazmierczak K.M."/>
            <person name="Andrzejewski T.M."/>
            <person name="Davidsen T.M."/>
            <person name="Wayne K.J."/>
            <person name="Tettelin H."/>
            <person name="Glass J.I."/>
            <person name="Rusch D."/>
            <person name="Podicherti R."/>
            <person name="Tsui H.-C.T."/>
            <person name="Winkler M.E."/>
        </authorList>
    </citation>
    <scope>NUCLEOTIDE SEQUENCE</scope>
</reference>
<dbReference type="Gene3D" id="1.10.8.60">
    <property type="match status" value="1"/>
</dbReference>
<accession>A0A382LDW7</accession>
<dbReference type="AlphaFoldDB" id="A0A382LDW7"/>
<dbReference type="InterPro" id="IPR023197">
    <property type="entry name" value="Phage_T4_Gp59_dom_sf"/>
</dbReference>
<feature type="domain" description="Bacteriophage T4 Gp59 helicase assembly protein N-terminal" evidence="1">
    <location>
        <begin position="5"/>
        <end position="88"/>
    </location>
</feature>
<dbReference type="EMBL" id="UINC01086413">
    <property type="protein sequence ID" value="SVC34849.1"/>
    <property type="molecule type" value="Genomic_DNA"/>
</dbReference>